<dbReference type="RefSeq" id="WP_179919397.1">
    <property type="nucleotide sequence ID" value="NZ_CP058909.1"/>
</dbReference>
<name>A0A7D5P9U7_9EURY</name>
<dbReference type="OrthoDB" id="169477at2157"/>
<evidence type="ECO:0000256" key="1">
    <source>
        <dbReference type="SAM" id="Phobius"/>
    </source>
</evidence>
<keyword evidence="1" id="KW-0812">Transmembrane</keyword>
<keyword evidence="4" id="KW-1185">Reference proteome</keyword>
<evidence type="ECO:0000313" key="4">
    <source>
        <dbReference type="Proteomes" id="UP000509346"/>
    </source>
</evidence>
<keyword evidence="1" id="KW-1133">Transmembrane helix</keyword>
<proteinExistence type="predicted"/>
<keyword evidence="1" id="KW-0472">Membrane</keyword>
<protein>
    <recommendedName>
        <fullName evidence="2">DUF7973 domain-containing protein</fullName>
    </recommendedName>
</protein>
<sequence>MTLADLVAVELLLAAFAGGAFGAAVGALPSFSLAGLVVVVGELYAMGVRSLGGAVPVDVTGSVAFGAVLGPHVAFGGGAAAVAYASRRGYLDSAGDAHDAKDVTRGLGSRPDVLAVGGAFGVVGYWVATLAGSLSVPVDPVALGVVVSALVHRVVLGYSVVGAPAGRLFDMSSFERGRGETTVETDGGDGTAARSVDPWLPYQYRWGGVAALGAVVGVLSAYTAYLTGSAFLAFGITVSVLFLLCAGVDEIPVTHHMALPASTVVVALAGVSGGAPAPGVVAEAVPLGVALALGGVFGVLGGLLGEVAQRVFYAHAETHLDPPAASIVVTSGVIGLLAIAGVLPAAAWVPTP</sequence>
<dbReference type="Proteomes" id="UP000509346">
    <property type="component" value="Chromosome"/>
</dbReference>
<dbReference type="KEGG" id="hpel:HZS54_22875"/>
<feature type="domain" description="DUF7973" evidence="2">
    <location>
        <begin position="2"/>
        <end position="351"/>
    </location>
</feature>
<organism evidence="3 4">
    <name type="scientific">Halosimplex pelagicum</name>
    <dbReference type="NCBI Taxonomy" id="869886"/>
    <lineage>
        <taxon>Archaea</taxon>
        <taxon>Methanobacteriati</taxon>
        <taxon>Methanobacteriota</taxon>
        <taxon>Stenosarchaea group</taxon>
        <taxon>Halobacteria</taxon>
        <taxon>Halobacteriales</taxon>
        <taxon>Haloarculaceae</taxon>
        <taxon>Halosimplex</taxon>
    </lineage>
</organism>
<reference evidence="3 4" key="1">
    <citation type="submission" date="2020-07" db="EMBL/GenBank/DDBJ databases">
        <title>Halosimplex litoreum sp. nov. and Halosimplex rubrum sp. nov., isolated from different salt environments.</title>
        <authorList>
            <person name="Cui H."/>
        </authorList>
    </citation>
    <scope>NUCLEOTIDE SEQUENCE [LARGE SCALE GENOMIC DNA]</scope>
    <source>
        <strain evidence="3 4">R2</strain>
    </source>
</reference>
<dbReference type="InterPro" id="IPR058279">
    <property type="entry name" value="DUF7973"/>
</dbReference>
<accession>A0A7D5P9U7</accession>
<feature type="transmembrane region" description="Helical" evidence="1">
    <location>
        <begin position="141"/>
        <end position="161"/>
    </location>
</feature>
<evidence type="ECO:0000313" key="3">
    <source>
        <dbReference type="EMBL" id="QLH84306.1"/>
    </source>
</evidence>
<feature type="transmembrane region" description="Helical" evidence="1">
    <location>
        <begin position="63"/>
        <end position="85"/>
    </location>
</feature>
<feature type="transmembrane region" description="Helical" evidence="1">
    <location>
        <begin position="228"/>
        <end position="246"/>
    </location>
</feature>
<feature type="transmembrane region" description="Helical" evidence="1">
    <location>
        <begin position="284"/>
        <end position="304"/>
    </location>
</feature>
<dbReference type="GeneID" id="56085498"/>
<feature type="transmembrane region" description="Helical" evidence="1">
    <location>
        <begin position="204"/>
        <end position="222"/>
    </location>
</feature>
<dbReference type="AlphaFoldDB" id="A0A7D5P9U7"/>
<dbReference type="EMBL" id="CP058909">
    <property type="protein sequence ID" value="QLH84306.1"/>
    <property type="molecule type" value="Genomic_DNA"/>
</dbReference>
<feature type="transmembrane region" description="Helical" evidence="1">
    <location>
        <begin position="258"/>
        <end position="278"/>
    </location>
</feature>
<dbReference type="Pfam" id="PF25928">
    <property type="entry name" value="DUF7973"/>
    <property type="match status" value="1"/>
</dbReference>
<gene>
    <name evidence="3" type="ORF">HZS54_22875</name>
</gene>
<feature type="transmembrane region" description="Helical" evidence="1">
    <location>
        <begin position="113"/>
        <end position="135"/>
    </location>
</feature>
<evidence type="ECO:0000259" key="2">
    <source>
        <dbReference type="Pfam" id="PF25928"/>
    </source>
</evidence>
<feature type="transmembrane region" description="Helical" evidence="1">
    <location>
        <begin position="325"/>
        <end position="349"/>
    </location>
</feature>